<feature type="domain" description="DUF6824" evidence="2">
    <location>
        <begin position="159"/>
        <end position="248"/>
    </location>
</feature>
<proteinExistence type="predicted"/>
<evidence type="ECO:0000313" key="4">
    <source>
        <dbReference type="Proteomes" id="UP001295423"/>
    </source>
</evidence>
<dbReference type="EMBL" id="CAKOGP040000602">
    <property type="protein sequence ID" value="CAJ1937113.1"/>
    <property type="molecule type" value="Genomic_DNA"/>
</dbReference>
<evidence type="ECO:0000259" key="2">
    <source>
        <dbReference type="Pfam" id="PF20710"/>
    </source>
</evidence>
<sequence>MTVNFESSTMCLSNDDMVHSIDGSAFILNETELESLLSDLPPLDDCNDREDEQSYDVEIEIDPIPLDEITQGDGSEALVEYASSLGSCFLSNDAAPIQDVNRIQEMPCQTKNKTTKKSQRTNEKKKSNAASGKKTTAKRKMVPKIKWTTIVTHLCPERDVVFGRGGHANHNPGNGFLLQAVKIHSPKYKSLGKDKDGKAEKKHIVQLVAAMIEARGGRFLLRQKTDDAPWQEATEKKVHDKISHMLRDQPHPLKKVGDLRFCSK</sequence>
<organism evidence="3 4">
    <name type="scientific">Cylindrotheca closterium</name>
    <dbReference type="NCBI Taxonomy" id="2856"/>
    <lineage>
        <taxon>Eukaryota</taxon>
        <taxon>Sar</taxon>
        <taxon>Stramenopiles</taxon>
        <taxon>Ochrophyta</taxon>
        <taxon>Bacillariophyta</taxon>
        <taxon>Bacillariophyceae</taxon>
        <taxon>Bacillariophycidae</taxon>
        <taxon>Bacillariales</taxon>
        <taxon>Bacillariaceae</taxon>
        <taxon>Cylindrotheca</taxon>
    </lineage>
</organism>
<evidence type="ECO:0000256" key="1">
    <source>
        <dbReference type="SAM" id="MobiDB-lite"/>
    </source>
</evidence>
<keyword evidence="4" id="KW-1185">Reference proteome</keyword>
<protein>
    <recommendedName>
        <fullName evidence="2">DUF6824 domain-containing protein</fullName>
    </recommendedName>
</protein>
<dbReference type="Proteomes" id="UP001295423">
    <property type="component" value="Unassembled WGS sequence"/>
</dbReference>
<accession>A0AAD2CUU8</accession>
<dbReference type="InterPro" id="IPR049227">
    <property type="entry name" value="DUF6824"/>
</dbReference>
<evidence type="ECO:0000313" key="3">
    <source>
        <dbReference type="EMBL" id="CAJ1937113.1"/>
    </source>
</evidence>
<gene>
    <name evidence="3" type="ORF">CYCCA115_LOCUS5516</name>
</gene>
<dbReference type="AlphaFoldDB" id="A0AAD2CUU8"/>
<dbReference type="Pfam" id="PF20710">
    <property type="entry name" value="DUF6824"/>
    <property type="match status" value="1"/>
</dbReference>
<reference evidence="3" key="1">
    <citation type="submission" date="2023-08" db="EMBL/GenBank/DDBJ databases">
        <authorList>
            <person name="Audoor S."/>
            <person name="Bilcke G."/>
        </authorList>
    </citation>
    <scope>NUCLEOTIDE SEQUENCE</scope>
</reference>
<feature type="region of interest" description="Disordered" evidence="1">
    <location>
        <begin position="106"/>
        <end position="138"/>
    </location>
</feature>
<name>A0AAD2CUU8_9STRA</name>
<comment type="caution">
    <text evidence="3">The sequence shown here is derived from an EMBL/GenBank/DDBJ whole genome shotgun (WGS) entry which is preliminary data.</text>
</comment>